<dbReference type="RefSeq" id="WP_377930111.1">
    <property type="nucleotide sequence ID" value="NZ_JBHUEM010000051.1"/>
</dbReference>
<protein>
    <recommendedName>
        <fullName evidence="4">DUF304 domain-containing protein</fullName>
    </recommendedName>
</protein>
<keyword evidence="1" id="KW-0472">Membrane</keyword>
<name>A0ABW4LV03_9BACI</name>
<dbReference type="EMBL" id="JBHUEM010000051">
    <property type="protein sequence ID" value="MFD1738888.1"/>
    <property type="molecule type" value="Genomic_DNA"/>
</dbReference>
<proteinExistence type="predicted"/>
<sequence>MVFMAKMKNGFLWILIIHCFFQMLLSEKLLNKVIYIVLASFILIKSIIKIRLLIKTDCLIYQTLLGNTPIITRCFYPNQIRKIQLKRMGWWTKGAVIKVNKGVHVKIVHFRPASIFEELERFSNEKNIVLEKTKDYKLLER</sequence>
<evidence type="ECO:0008006" key="4">
    <source>
        <dbReference type="Google" id="ProtNLM"/>
    </source>
</evidence>
<dbReference type="Proteomes" id="UP001597214">
    <property type="component" value="Unassembled WGS sequence"/>
</dbReference>
<organism evidence="2 3">
    <name type="scientific">Bacillus salitolerans</name>
    <dbReference type="NCBI Taxonomy" id="1437434"/>
    <lineage>
        <taxon>Bacteria</taxon>
        <taxon>Bacillati</taxon>
        <taxon>Bacillota</taxon>
        <taxon>Bacilli</taxon>
        <taxon>Bacillales</taxon>
        <taxon>Bacillaceae</taxon>
        <taxon>Bacillus</taxon>
    </lineage>
</organism>
<feature type="transmembrane region" description="Helical" evidence="1">
    <location>
        <begin position="36"/>
        <end position="54"/>
    </location>
</feature>
<reference evidence="3" key="1">
    <citation type="journal article" date="2019" name="Int. J. Syst. Evol. Microbiol.">
        <title>The Global Catalogue of Microorganisms (GCM) 10K type strain sequencing project: providing services to taxonomists for standard genome sequencing and annotation.</title>
        <authorList>
            <consortium name="The Broad Institute Genomics Platform"/>
            <consortium name="The Broad Institute Genome Sequencing Center for Infectious Disease"/>
            <person name="Wu L."/>
            <person name="Ma J."/>
        </authorList>
    </citation>
    <scope>NUCLEOTIDE SEQUENCE [LARGE SCALE GENOMIC DNA]</scope>
    <source>
        <strain evidence="3">CCUG 49339</strain>
    </source>
</reference>
<evidence type="ECO:0000256" key="1">
    <source>
        <dbReference type="SAM" id="Phobius"/>
    </source>
</evidence>
<comment type="caution">
    <text evidence="2">The sequence shown here is derived from an EMBL/GenBank/DDBJ whole genome shotgun (WGS) entry which is preliminary data.</text>
</comment>
<keyword evidence="1" id="KW-1133">Transmembrane helix</keyword>
<evidence type="ECO:0000313" key="2">
    <source>
        <dbReference type="EMBL" id="MFD1738888.1"/>
    </source>
</evidence>
<gene>
    <name evidence="2" type="ORF">ACFSCX_20450</name>
</gene>
<keyword evidence="3" id="KW-1185">Reference proteome</keyword>
<accession>A0ABW4LV03</accession>
<evidence type="ECO:0000313" key="3">
    <source>
        <dbReference type="Proteomes" id="UP001597214"/>
    </source>
</evidence>
<keyword evidence="1" id="KW-0812">Transmembrane</keyword>